<name>A0AAV6QHP1_SOLSE</name>
<feature type="transmembrane region" description="Helical" evidence="1">
    <location>
        <begin position="209"/>
        <end position="228"/>
    </location>
</feature>
<keyword evidence="1" id="KW-1133">Transmembrane helix</keyword>
<sequence>MFYHLHTGQVQEGAEGEKGGRKVMDDLLVGAAILCTCKLTCTFPFLPSLYDCNSPVSFCCCCLLVLTDLLVTVFLALLHMFDYWVTDLSPVSDAIALRFLLFLSHTYGAALPLTIPLIAADILTAQLCSHRDGEGGEEEEEQEEEEDSNNDTLTRAVGYFCCLSVWVAVASVVWWRWMLQEDITAACLLTTNSFLRCLPNLISPVYPCWGMLFFSLLGLLLSTVLYVGRRRPAHMEEKQPRKRRINKSGDSCRENLVQSAPSVPVNYGMPLSVSAQRVDPEKTESSCIVNGTYSRNSLQMSTHHPGDFVLISYKGQLGWRHWGFPCMWLNVMIVLVFVLCMFVLPLILSVNIVTVRCIETLLEVYFRYVVQSAAHAAAFHKVTPV</sequence>
<evidence type="ECO:0000313" key="3">
    <source>
        <dbReference type="Proteomes" id="UP000693946"/>
    </source>
</evidence>
<feature type="transmembrane region" description="Helical" evidence="1">
    <location>
        <begin position="156"/>
        <end position="175"/>
    </location>
</feature>
<organism evidence="2 3">
    <name type="scientific">Solea senegalensis</name>
    <name type="common">Senegalese sole</name>
    <dbReference type="NCBI Taxonomy" id="28829"/>
    <lineage>
        <taxon>Eukaryota</taxon>
        <taxon>Metazoa</taxon>
        <taxon>Chordata</taxon>
        <taxon>Craniata</taxon>
        <taxon>Vertebrata</taxon>
        <taxon>Euteleostomi</taxon>
        <taxon>Actinopterygii</taxon>
        <taxon>Neopterygii</taxon>
        <taxon>Teleostei</taxon>
        <taxon>Neoteleostei</taxon>
        <taxon>Acanthomorphata</taxon>
        <taxon>Carangaria</taxon>
        <taxon>Pleuronectiformes</taxon>
        <taxon>Pleuronectoidei</taxon>
        <taxon>Soleidae</taxon>
        <taxon>Solea</taxon>
    </lineage>
</organism>
<feature type="transmembrane region" description="Helical" evidence="1">
    <location>
        <begin position="99"/>
        <end position="123"/>
    </location>
</feature>
<dbReference type="EMBL" id="JAGKHQ010000016">
    <property type="protein sequence ID" value="KAG7493256.1"/>
    <property type="molecule type" value="Genomic_DNA"/>
</dbReference>
<feature type="transmembrane region" description="Helical" evidence="1">
    <location>
        <begin position="327"/>
        <end position="348"/>
    </location>
</feature>
<accession>A0AAV6QHP1</accession>
<dbReference type="AlphaFoldDB" id="A0AAV6QHP1"/>
<feature type="transmembrane region" description="Helical" evidence="1">
    <location>
        <begin position="58"/>
        <end position="79"/>
    </location>
</feature>
<gene>
    <name evidence="2" type="ORF">JOB18_004517</name>
</gene>
<dbReference type="Proteomes" id="UP000693946">
    <property type="component" value="Linkage Group LG4"/>
</dbReference>
<proteinExistence type="predicted"/>
<feature type="transmembrane region" description="Helical" evidence="1">
    <location>
        <begin position="27"/>
        <end position="46"/>
    </location>
</feature>
<evidence type="ECO:0000313" key="2">
    <source>
        <dbReference type="EMBL" id="KAG7493256.1"/>
    </source>
</evidence>
<evidence type="ECO:0000256" key="1">
    <source>
        <dbReference type="SAM" id="Phobius"/>
    </source>
</evidence>
<reference evidence="2 3" key="1">
    <citation type="journal article" date="2021" name="Sci. Rep.">
        <title>Chromosome anchoring in Senegalese sole (Solea senegalensis) reveals sex-associated markers and genome rearrangements in flatfish.</title>
        <authorList>
            <person name="Guerrero-Cozar I."/>
            <person name="Gomez-Garrido J."/>
            <person name="Berbel C."/>
            <person name="Martinez-Blanch J.F."/>
            <person name="Alioto T."/>
            <person name="Claros M.G."/>
            <person name="Gagnaire P.A."/>
            <person name="Manchado M."/>
        </authorList>
    </citation>
    <scope>NUCLEOTIDE SEQUENCE [LARGE SCALE GENOMIC DNA]</scope>
    <source>
        <strain evidence="2">Sse05_10M</strain>
    </source>
</reference>
<keyword evidence="1" id="KW-0812">Transmembrane</keyword>
<keyword evidence="1" id="KW-0472">Membrane</keyword>
<keyword evidence="3" id="KW-1185">Reference proteome</keyword>
<comment type="caution">
    <text evidence="2">The sequence shown here is derived from an EMBL/GenBank/DDBJ whole genome shotgun (WGS) entry which is preliminary data.</text>
</comment>
<protein>
    <submittedName>
        <fullName evidence="2">Uncharacterized protein</fullName>
    </submittedName>
</protein>